<sequence>MDSLTSLNSSRPTVALITPSKTPVTSSRSLSGSWFSSLITSVTMSCMWRDLKLSSTSSRSSLLPIASMSLGRKPTTRKMPSTTRLCSSSQPSSVSSAFSSFGVLGLGSGGVPLSLWPPPSFSCLSFLASVPSSVVSTFSSGVLALGSGGVPLSLSPLPVVSFCCDARMAERQVLARARSSWLAPSMRSSSTWWPVMAS</sequence>
<organism evidence="1">
    <name type="scientific">Arundo donax</name>
    <name type="common">Giant reed</name>
    <name type="synonym">Donax arundinaceus</name>
    <dbReference type="NCBI Taxonomy" id="35708"/>
    <lineage>
        <taxon>Eukaryota</taxon>
        <taxon>Viridiplantae</taxon>
        <taxon>Streptophyta</taxon>
        <taxon>Embryophyta</taxon>
        <taxon>Tracheophyta</taxon>
        <taxon>Spermatophyta</taxon>
        <taxon>Magnoliopsida</taxon>
        <taxon>Liliopsida</taxon>
        <taxon>Poales</taxon>
        <taxon>Poaceae</taxon>
        <taxon>PACMAD clade</taxon>
        <taxon>Arundinoideae</taxon>
        <taxon>Arundineae</taxon>
        <taxon>Arundo</taxon>
    </lineage>
</organism>
<accession>A0A0A9DDG1</accession>
<dbReference type="AlphaFoldDB" id="A0A0A9DDG1"/>
<reference evidence="1" key="2">
    <citation type="journal article" date="2015" name="Data Brief">
        <title>Shoot transcriptome of the giant reed, Arundo donax.</title>
        <authorList>
            <person name="Barrero R.A."/>
            <person name="Guerrero F.D."/>
            <person name="Moolhuijzen P."/>
            <person name="Goolsby J.A."/>
            <person name="Tidwell J."/>
            <person name="Bellgard S.E."/>
            <person name="Bellgard M.I."/>
        </authorList>
    </citation>
    <scope>NUCLEOTIDE SEQUENCE</scope>
    <source>
        <tissue evidence="1">Shoot tissue taken approximately 20 cm above the soil surface</tissue>
    </source>
</reference>
<protein>
    <submittedName>
        <fullName evidence="1">Uncharacterized protein</fullName>
    </submittedName>
</protein>
<reference evidence="1" key="1">
    <citation type="submission" date="2014-09" db="EMBL/GenBank/DDBJ databases">
        <authorList>
            <person name="Magalhaes I.L.F."/>
            <person name="Oliveira U."/>
            <person name="Santos F.R."/>
            <person name="Vidigal T.H.D.A."/>
            <person name="Brescovit A.D."/>
            <person name="Santos A.J."/>
        </authorList>
    </citation>
    <scope>NUCLEOTIDE SEQUENCE</scope>
    <source>
        <tissue evidence="1">Shoot tissue taken approximately 20 cm above the soil surface</tissue>
    </source>
</reference>
<proteinExistence type="predicted"/>
<evidence type="ECO:0000313" key="1">
    <source>
        <dbReference type="EMBL" id="JAD83660.1"/>
    </source>
</evidence>
<dbReference type="EMBL" id="GBRH01214235">
    <property type="protein sequence ID" value="JAD83660.1"/>
    <property type="molecule type" value="Transcribed_RNA"/>
</dbReference>
<name>A0A0A9DDG1_ARUDO</name>